<dbReference type="Proteomes" id="UP001367676">
    <property type="component" value="Unassembled WGS sequence"/>
</dbReference>
<dbReference type="CDD" id="cd06461">
    <property type="entry name" value="M2_ACE"/>
    <property type="match status" value="1"/>
</dbReference>
<evidence type="ECO:0000256" key="3">
    <source>
        <dbReference type="ARBA" id="ARBA00022597"/>
    </source>
</evidence>
<feature type="binding site" evidence="13">
    <location>
        <position position="181"/>
    </location>
    <ligand>
        <name>chloride</name>
        <dbReference type="ChEBI" id="CHEBI:17996"/>
        <label>1</label>
    </ligand>
</feature>
<evidence type="ECO:0000256" key="7">
    <source>
        <dbReference type="ARBA" id="ARBA00023136"/>
    </source>
</evidence>
<feature type="transmembrane region" description="Helical" evidence="19">
    <location>
        <begin position="870"/>
        <end position="889"/>
    </location>
</feature>
<feature type="transmembrane region" description="Helical" evidence="19">
    <location>
        <begin position="895"/>
        <end position="915"/>
    </location>
</feature>
<evidence type="ECO:0000256" key="11">
    <source>
        <dbReference type="PIRSR" id="PIRSR601548-10"/>
    </source>
</evidence>
<feature type="active site" description="Proton donor 2" evidence="12">
    <location>
        <position position="467"/>
    </location>
</feature>
<dbReference type="PANTHER" id="PTHR10514">
    <property type="entry name" value="ANGIOTENSIN-CONVERTING ENZYME"/>
    <property type="match status" value="1"/>
</dbReference>
<evidence type="ECO:0000256" key="10">
    <source>
        <dbReference type="PIRSR" id="PIRSR601548-1"/>
    </source>
</evidence>
<keyword evidence="6 19" id="KW-1133">Transmembrane helix</keyword>
<evidence type="ECO:0000256" key="4">
    <source>
        <dbReference type="ARBA" id="ARBA00022692"/>
    </source>
</evidence>
<keyword evidence="9 11" id="KW-0325">Glycoprotein</keyword>
<keyword evidence="18" id="KW-0378">Hydrolase</keyword>
<dbReference type="GO" id="GO:0000139">
    <property type="term" value="C:Golgi membrane"/>
    <property type="evidence" value="ECO:0007669"/>
    <property type="project" value="InterPro"/>
</dbReference>
<feature type="glycosylation site" description="N-linked (GlcNAc...) asparagine" evidence="11">
    <location>
        <position position="24"/>
    </location>
</feature>
<keyword evidence="14 18" id="KW-0479">Metal-binding</keyword>
<dbReference type="Pfam" id="PF04142">
    <property type="entry name" value="Nuc_sug_transp"/>
    <property type="match status" value="1"/>
</dbReference>
<comment type="similarity">
    <text evidence="2 17 18">Belongs to the peptidase M2 family.</text>
</comment>
<dbReference type="EMBL" id="JBBCAQ010000033">
    <property type="protein sequence ID" value="KAK7582573.1"/>
    <property type="molecule type" value="Genomic_DNA"/>
</dbReference>
<feature type="active site" description="Proton acceptor 1" evidence="10">
    <location>
        <position position="340"/>
    </location>
</feature>
<feature type="active site" description="Proton donor 1" evidence="10">
    <location>
        <position position="467"/>
    </location>
</feature>
<evidence type="ECO:0000313" key="20">
    <source>
        <dbReference type="EMBL" id="KAK7582573.1"/>
    </source>
</evidence>
<protein>
    <recommendedName>
        <fullName evidence="18">Angiotensin-converting enzyme</fullName>
        <ecNumber evidence="18">3.4.-.-</ecNumber>
    </recommendedName>
</protein>
<dbReference type="InterPro" id="IPR001548">
    <property type="entry name" value="Peptidase_M2"/>
</dbReference>
<keyword evidence="8 15" id="KW-1015">Disulfide bond</keyword>
<feature type="transmembrane region" description="Helical" evidence="19">
    <location>
        <begin position="803"/>
        <end position="820"/>
    </location>
</feature>
<feature type="binding site" evidence="14">
    <location>
        <position position="339"/>
    </location>
    <ligand>
        <name>Zn(2+)</name>
        <dbReference type="ChEBI" id="CHEBI:29105"/>
        <label>1</label>
        <note>catalytic</note>
    </ligand>
</feature>
<keyword evidence="18" id="KW-0645">Protease</keyword>
<feature type="binding site" evidence="16">
    <location>
        <position position="343"/>
    </location>
    <ligand>
        <name>Zn(2+)</name>
        <dbReference type="ChEBI" id="CHEBI:29105"/>
        <label>2</label>
        <note>catalytic</note>
    </ligand>
</feature>
<feature type="binding site" evidence="14">
    <location>
        <position position="367"/>
    </location>
    <ligand>
        <name>Zn(2+)</name>
        <dbReference type="ChEBI" id="CHEBI:29105"/>
        <label>1</label>
        <note>catalytic</note>
    </ligand>
</feature>
<evidence type="ECO:0000256" key="1">
    <source>
        <dbReference type="ARBA" id="ARBA00004141"/>
    </source>
</evidence>
<dbReference type="GO" id="GO:0008237">
    <property type="term" value="F:metallopeptidase activity"/>
    <property type="evidence" value="ECO:0007669"/>
    <property type="project" value="UniProtKB-KW"/>
</dbReference>
<name>A0AAN9TEE6_9HEMI</name>
<feature type="disulfide bond" evidence="15">
    <location>
        <begin position="492"/>
        <end position="504"/>
    </location>
</feature>
<accession>A0AAN9TEE6</accession>
<feature type="transmembrane region" description="Helical" evidence="19">
    <location>
        <begin position="726"/>
        <end position="744"/>
    </location>
</feature>
<comment type="subcellular location">
    <subcellularLocation>
        <location evidence="1">Membrane</location>
        <topology evidence="1">Multi-pass membrane protein</topology>
    </subcellularLocation>
</comment>
<evidence type="ECO:0000256" key="8">
    <source>
        <dbReference type="ARBA" id="ARBA00023157"/>
    </source>
</evidence>
<dbReference type="EC" id="3.4.-.-" evidence="18"/>
<feature type="binding site" evidence="16">
    <location>
        <position position="367"/>
    </location>
    <ligand>
        <name>Zn(2+)</name>
        <dbReference type="ChEBI" id="CHEBI:29105"/>
        <label>2</label>
        <note>catalytic</note>
    </ligand>
</feature>
<feature type="binding site" evidence="14">
    <location>
        <position position="343"/>
    </location>
    <ligand>
        <name>Zn(2+)</name>
        <dbReference type="ChEBI" id="CHEBI:29105"/>
        <label>1</label>
        <note>catalytic</note>
    </ligand>
</feature>
<evidence type="ECO:0000256" key="5">
    <source>
        <dbReference type="ARBA" id="ARBA00022729"/>
    </source>
</evidence>
<comment type="caution">
    <text evidence="17">Lacks conserved residue(s) required for the propagation of feature annotation.</text>
</comment>
<evidence type="ECO:0000313" key="21">
    <source>
        <dbReference type="Proteomes" id="UP001367676"/>
    </source>
</evidence>
<dbReference type="SUPFAM" id="SSF55486">
    <property type="entry name" value="Metalloproteases ('zincins'), catalytic domain"/>
    <property type="match status" value="1"/>
</dbReference>
<evidence type="ECO:0000256" key="15">
    <source>
        <dbReference type="PIRSR" id="PIRSR601548-4"/>
    </source>
</evidence>
<feature type="glycosylation site" description="N-linked (GlcNAc...) asparagine; partial" evidence="11">
    <location>
        <position position="541"/>
    </location>
</feature>
<keyword evidence="14 18" id="KW-0862">Zinc</keyword>
<sequence length="935" mass="107462">MEWENNATNMCYQVTEATWSYITNITEYNKNKLLELHGTNSKFERLSWKNAATIRWNRILDPLTQRQIKLLSMKRHYALNDTQFHELQQLIVDMKEIFTKARMCPYRGTPSGTCELVLDPDALRILAKSRDYEEQLHVWKSWRDAVGPSIKPKYLRYIELINESAKQNGFGDAGYEERSIYELPDLESELSTLLSQVLPLYKQLYTYVRRRLVDYYGARRVKPDGPIPAHVLGNMWAQSWKNIIDLVLPFQGKRKVDITTEMLRQGYTAHRIFQVAEEFFTSMGMKPMPAEFWHSSLIIRPEDRPVICKSSAWDFCNGKDYRIKQCTEITMDDLLTTHHEMAHIQYYLQYSSQPLVFRDGPNPAFHEAIGDMILLSVMTSKHLQRIGLLNNVTDDYETNIDYLLELALDKIAYMPFAYLVDAWRWSVFRDGTSDMNQHWWDLRLRYQGIVPPVARTENDFDPASKYHIIGDIPYIKYFISLVIQFQIHESVCSAAGHVGPLHTCDIYRSTEAGKLLSEIMSVGSSLSWREVLKIATSGKSNRLDIRPMLEYFKPLRKWLEIQNQNESVIGWSGFNIEGVKLNIVVMKSNTRRTFMKAACLISLTFQNAAYVQIYKYSRIGLPENLYIASTAVCIAEAIKVVLSFFLMITFEKSLPDVCNFFYESVVTKPSDTLHMCIPAIAYVIMTNLSLVSGANLDVITFQIINQLKIPVTVFFSILFLRSKFRVLQYFSVLILMTGAILVQSTDIEDTVPKVIHYENFVSKKLLLSDKTLGIVTGLLACVLSGFSGVYFEKILKSHETTVWSRNLQLSILSIPPALIASFAKDWWQIREKGFFHGYNYVVWIVIFLQAFGGLIVALSVKLTDNVSKSYATSCSIIVAGVSSTIIFHYTFNYQFLGGAALVILSVPLYTIYTITFNEVKVEPVKLETEGRECYI</sequence>
<dbReference type="Pfam" id="PF01401">
    <property type="entry name" value="Peptidase_M2"/>
    <property type="match status" value="1"/>
</dbReference>
<feature type="transmembrane region" description="Helical" evidence="19">
    <location>
        <begin position="625"/>
        <end position="650"/>
    </location>
</feature>
<keyword evidence="3" id="KW-0762">Sugar transport</keyword>
<feature type="disulfide bond" evidence="15">
    <location>
        <begin position="104"/>
        <end position="114"/>
    </location>
</feature>
<keyword evidence="18" id="KW-0482">Metalloprotease</keyword>
<evidence type="ECO:0000256" key="12">
    <source>
        <dbReference type="PIRSR" id="PIRSR601548-11"/>
    </source>
</evidence>
<dbReference type="InterPro" id="IPR007271">
    <property type="entry name" value="Nuc_sug_transpt"/>
</dbReference>
<keyword evidence="4 19" id="KW-0812">Transmembrane</keyword>
<evidence type="ECO:0000256" key="17">
    <source>
        <dbReference type="PROSITE-ProRule" id="PRU01355"/>
    </source>
</evidence>
<dbReference type="GO" id="GO:0015165">
    <property type="term" value="F:pyrimidine nucleotide-sugar transmembrane transporter activity"/>
    <property type="evidence" value="ECO:0007669"/>
    <property type="project" value="InterPro"/>
</dbReference>
<dbReference type="GO" id="GO:0008241">
    <property type="term" value="F:peptidyl-dipeptidase activity"/>
    <property type="evidence" value="ECO:0007669"/>
    <property type="project" value="InterPro"/>
</dbReference>
<feature type="binding site" evidence="16">
    <location>
        <position position="339"/>
    </location>
    <ligand>
        <name>Zn(2+)</name>
        <dbReference type="ChEBI" id="CHEBI:29105"/>
        <label>2</label>
        <note>catalytic</note>
    </ligand>
</feature>
<evidence type="ECO:0000256" key="13">
    <source>
        <dbReference type="PIRSR" id="PIRSR601548-2"/>
    </source>
</evidence>
<dbReference type="PROSITE" id="PS52011">
    <property type="entry name" value="PEPTIDASE_M2"/>
    <property type="match status" value="1"/>
</dbReference>
<proteinExistence type="inferred from homology"/>
<keyword evidence="3" id="KW-0813">Transport</keyword>
<comment type="cofactor">
    <cofactor evidence="18">
        <name>Zn(2+)</name>
        <dbReference type="ChEBI" id="CHEBI:29105"/>
    </cofactor>
    <text evidence="18">Binds 1 zinc ion per subunit.</text>
</comment>
<keyword evidence="5" id="KW-0732">Signal</keyword>
<evidence type="ECO:0000256" key="14">
    <source>
        <dbReference type="PIRSR" id="PIRSR601548-3"/>
    </source>
</evidence>
<evidence type="ECO:0000256" key="19">
    <source>
        <dbReference type="SAM" id="Phobius"/>
    </source>
</evidence>
<dbReference type="PANTHER" id="PTHR10514:SF45">
    <property type="entry name" value="ANGIOTENSIN-CONVERTING ENZYME"/>
    <property type="match status" value="1"/>
</dbReference>
<feature type="transmembrane region" description="Helical" evidence="19">
    <location>
        <begin position="840"/>
        <end position="858"/>
    </location>
</feature>
<dbReference type="GO" id="GO:0004180">
    <property type="term" value="F:carboxypeptidase activity"/>
    <property type="evidence" value="ECO:0007669"/>
    <property type="project" value="UniProtKB-KW"/>
</dbReference>
<evidence type="ECO:0000256" key="18">
    <source>
        <dbReference type="RuleBase" id="RU361144"/>
    </source>
</evidence>
<dbReference type="GO" id="GO:0005886">
    <property type="term" value="C:plasma membrane"/>
    <property type="evidence" value="ECO:0007669"/>
    <property type="project" value="TreeGrafter"/>
</dbReference>
<keyword evidence="18" id="KW-0121">Carboxypeptidase</keyword>
<organism evidence="20 21">
    <name type="scientific">Parthenolecanium corni</name>
    <dbReference type="NCBI Taxonomy" id="536013"/>
    <lineage>
        <taxon>Eukaryota</taxon>
        <taxon>Metazoa</taxon>
        <taxon>Ecdysozoa</taxon>
        <taxon>Arthropoda</taxon>
        <taxon>Hexapoda</taxon>
        <taxon>Insecta</taxon>
        <taxon>Pterygota</taxon>
        <taxon>Neoptera</taxon>
        <taxon>Paraneoptera</taxon>
        <taxon>Hemiptera</taxon>
        <taxon>Sternorrhyncha</taxon>
        <taxon>Coccoidea</taxon>
        <taxon>Coccidae</taxon>
        <taxon>Parthenolecanium</taxon>
    </lineage>
</organism>
<dbReference type="PRINTS" id="PR00791">
    <property type="entry name" value="PEPDIPTASEA"/>
</dbReference>
<comment type="caution">
    <text evidence="20">The sequence shown here is derived from an EMBL/GenBank/DDBJ whole genome shotgun (WGS) entry which is preliminary data.</text>
</comment>
<feature type="disulfide bond" evidence="15 17">
    <location>
        <begin position="308"/>
        <end position="326"/>
    </location>
</feature>
<keyword evidence="7 19" id="KW-0472">Membrane</keyword>
<dbReference type="NCBIfam" id="TIGR00803">
    <property type="entry name" value="nst"/>
    <property type="match status" value="1"/>
</dbReference>
<dbReference type="Gene3D" id="1.10.1370.30">
    <property type="match status" value="1"/>
</dbReference>
<evidence type="ECO:0000256" key="2">
    <source>
        <dbReference type="ARBA" id="ARBA00008139"/>
    </source>
</evidence>
<reference evidence="20 21" key="1">
    <citation type="submission" date="2024-03" db="EMBL/GenBank/DDBJ databases">
        <title>Adaptation during the transition from Ophiocordyceps entomopathogen to insect associate is accompanied by gene loss and intensified selection.</title>
        <authorList>
            <person name="Ward C.M."/>
            <person name="Onetto C.A."/>
            <person name="Borneman A.R."/>
        </authorList>
    </citation>
    <scope>NUCLEOTIDE SEQUENCE [LARGE SCALE GENOMIC DNA]</scope>
    <source>
        <strain evidence="20">AWRI1</strain>
        <tissue evidence="20">Single Adult Female</tissue>
    </source>
</reference>
<dbReference type="AlphaFoldDB" id="A0AAN9TEE6"/>
<evidence type="ECO:0000256" key="6">
    <source>
        <dbReference type="ARBA" id="ARBA00022989"/>
    </source>
</evidence>
<gene>
    <name evidence="20" type="ORF">V9T40_014018</name>
</gene>
<feature type="transmembrane region" description="Helical" evidence="19">
    <location>
        <begin position="772"/>
        <end position="791"/>
    </location>
</feature>
<evidence type="ECO:0000256" key="9">
    <source>
        <dbReference type="ARBA" id="ARBA00023180"/>
    </source>
</evidence>
<feature type="active site" description="Proton acceptor 2" evidence="12">
    <location>
        <position position="340"/>
    </location>
</feature>
<feature type="transmembrane region" description="Helical" evidence="19">
    <location>
        <begin position="699"/>
        <end position="719"/>
    </location>
</feature>
<dbReference type="GO" id="GO:0006508">
    <property type="term" value="P:proteolysis"/>
    <property type="evidence" value="ECO:0007669"/>
    <property type="project" value="UniProtKB-KW"/>
</dbReference>
<keyword evidence="21" id="KW-1185">Reference proteome</keyword>
<dbReference type="GO" id="GO:0046872">
    <property type="term" value="F:metal ion binding"/>
    <property type="evidence" value="ECO:0007669"/>
    <property type="project" value="UniProtKB-KW"/>
</dbReference>
<evidence type="ECO:0000256" key="16">
    <source>
        <dbReference type="PIRSR" id="PIRSR601548-8"/>
    </source>
</evidence>